<name>A0A9E7N570_9CAUD</name>
<sequence length="191" mass="22117">MTYSREPWQRHVLAYQVDDLKAMSRAQLLSALRLGVQAHRDPHSLAPDYDEAARHHYGEHIWTTVLVLRGDEMLGGRLVALRYLFYLIKLSLPWEPYVGYPKGMGDAHKANVRFSYASLTRMGARKLVEKVHHALHVMIYQRDNRPFEAEGDPEWVYVKIDGTPTQPVLTDFDAYLYLLQLLENRIAKEGL</sequence>
<proteinExistence type="predicted"/>
<gene>
    <name evidence="1" type="ORF">MARCHEWKA_02450</name>
</gene>
<accession>A0A9E7N570</accession>
<evidence type="ECO:0000313" key="1">
    <source>
        <dbReference type="EMBL" id="UTC28757.1"/>
    </source>
</evidence>
<evidence type="ECO:0000313" key="2">
    <source>
        <dbReference type="Proteomes" id="UP001056634"/>
    </source>
</evidence>
<keyword evidence="2" id="KW-1185">Reference proteome</keyword>
<organism evidence="1 2">
    <name type="scientific">Brevundimonas phage vB_BpoS-Marchewka</name>
    <dbReference type="NCBI Taxonomy" id="2948604"/>
    <lineage>
        <taxon>Viruses</taxon>
        <taxon>Duplodnaviria</taxon>
        <taxon>Heunggongvirae</taxon>
        <taxon>Uroviricota</taxon>
        <taxon>Caudoviricetes</taxon>
        <taxon>Jeanschmidtviridae</taxon>
        <taxon>Marchewkavirus</taxon>
        <taxon>Marchewkavirus marchewka</taxon>
    </lineage>
</organism>
<protein>
    <submittedName>
        <fullName evidence="1">Uncharacterized protein</fullName>
    </submittedName>
</protein>
<dbReference type="EMBL" id="ON529851">
    <property type="protein sequence ID" value="UTC28757.1"/>
    <property type="molecule type" value="Genomic_DNA"/>
</dbReference>
<dbReference type="Proteomes" id="UP001056634">
    <property type="component" value="Segment"/>
</dbReference>
<reference evidence="1" key="1">
    <citation type="submission" date="2022-04" db="EMBL/GenBank/DDBJ databases">
        <authorList>
            <person name="Friedrich I."/>
            <person name="Schneider D."/>
            <person name="Poehlein A."/>
            <person name="Hertel R."/>
            <person name="Daniel R."/>
        </authorList>
    </citation>
    <scope>NUCLEOTIDE SEQUENCE</scope>
</reference>